<evidence type="ECO:0000256" key="6">
    <source>
        <dbReference type="ARBA" id="ARBA00023136"/>
    </source>
</evidence>
<evidence type="ECO:0000256" key="3">
    <source>
        <dbReference type="ARBA" id="ARBA00022475"/>
    </source>
</evidence>
<keyword evidence="3" id="KW-1003">Cell membrane</keyword>
<dbReference type="RefSeq" id="WP_379515721.1">
    <property type="nucleotide sequence ID" value="NZ_JBHSPA010000023.1"/>
</dbReference>
<evidence type="ECO:0000256" key="2">
    <source>
        <dbReference type="ARBA" id="ARBA00006679"/>
    </source>
</evidence>
<dbReference type="PANTHER" id="PTHR33452:SF1">
    <property type="entry name" value="INNER MEMBRANE PROTEIN YPHA-RELATED"/>
    <property type="match status" value="1"/>
</dbReference>
<feature type="region of interest" description="Disordered" evidence="7">
    <location>
        <begin position="158"/>
        <end position="189"/>
    </location>
</feature>
<organism evidence="9 10">
    <name type="scientific">Nonomuraea insulae</name>
    <dbReference type="NCBI Taxonomy" id="1616787"/>
    <lineage>
        <taxon>Bacteria</taxon>
        <taxon>Bacillati</taxon>
        <taxon>Actinomycetota</taxon>
        <taxon>Actinomycetes</taxon>
        <taxon>Streptosporangiales</taxon>
        <taxon>Streptosporangiaceae</taxon>
        <taxon>Nonomuraea</taxon>
    </lineage>
</organism>
<gene>
    <name evidence="9" type="ORF">ACFPZ3_20325</name>
</gene>
<evidence type="ECO:0000256" key="1">
    <source>
        <dbReference type="ARBA" id="ARBA00004651"/>
    </source>
</evidence>
<feature type="transmembrane region" description="Helical" evidence="8">
    <location>
        <begin position="81"/>
        <end position="103"/>
    </location>
</feature>
<dbReference type="EMBL" id="JBHSPA010000023">
    <property type="protein sequence ID" value="MFC5826220.1"/>
    <property type="molecule type" value="Genomic_DNA"/>
</dbReference>
<evidence type="ECO:0000313" key="9">
    <source>
        <dbReference type="EMBL" id="MFC5826220.1"/>
    </source>
</evidence>
<dbReference type="Pfam" id="PF07681">
    <property type="entry name" value="DoxX"/>
    <property type="match status" value="1"/>
</dbReference>
<keyword evidence="5 8" id="KW-1133">Transmembrane helix</keyword>
<evidence type="ECO:0000256" key="8">
    <source>
        <dbReference type="SAM" id="Phobius"/>
    </source>
</evidence>
<comment type="similarity">
    <text evidence="2">Belongs to the DoxX family.</text>
</comment>
<dbReference type="Proteomes" id="UP001596058">
    <property type="component" value="Unassembled WGS sequence"/>
</dbReference>
<evidence type="ECO:0000256" key="7">
    <source>
        <dbReference type="SAM" id="MobiDB-lite"/>
    </source>
</evidence>
<feature type="transmembrane region" description="Helical" evidence="8">
    <location>
        <begin position="123"/>
        <end position="142"/>
    </location>
</feature>
<reference evidence="10" key="1">
    <citation type="journal article" date="2019" name="Int. J. Syst. Evol. Microbiol.">
        <title>The Global Catalogue of Microorganisms (GCM) 10K type strain sequencing project: providing services to taxonomists for standard genome sequencing and annotation.</title>
        <authorList>
            <consortium name="The Broad Institute Genomics Platform"/>
            <consortium name="The Broad Institute Genome Sequencing Center for Infectious Disease"/>
            <person name="Wu L."/>
            <person name="Ma J."/>
        </authorList>
    </citation>
    <scope>NUCLEOTIDE SEQUENCE [LARGE SCALE GENOMIC DNA]</scope>
    <source>
        <strain evidence="10">CCUG 53903</strain>
    </source>
</reference>
<accession>A0ABW1CKC6</accession>
<evidence type="ECO:0000313" key="10">
    <source>
        <dbReference type="Proteomes" id="UP001596058"/>
    </source>
</evidence>
<dbReference type="InterPro" id="IPR032808">
    <property type="entry name" value="DoxX"/>
</dbReference>
<dbReference type="PANTHER" id="PTHR33452">
    <property type="entry name" value="OXIDOREDUCTASE CATD-RELATED"/>
    <property type="match status" value="1"/>
</dbReference>
<sequence length="311" mass="32390">MTLVPARLGTSGPGATYTSAGLLILRIVVGGLIAAHGLQKMTRWLGGVGLGGGAKELGRDGFRGGRLTAVAAGCSQTGGGLLLAAGLMTPLAVADVAGAMTVAATVKLPHGLWIQEDGYEYPLVMILSAAVIGLTGPGAWSLDRLVGIKWPAPTGDLGAVRPRATAKMPPSSTSSATDRSRPSSPTGLPSLPDHCVVNLWGSVSITVPAYVVRGGADRSGHPAKQVQARELISAISIRRVPGLVDSLLWTSVVVVGIAEGRLRDDRWCWLVRGDAHPRTHASTPTSDSTRCYILDTSREVDALPLENRNYE</sequence>
<protein>
    <submittedName>
        <fullName evidence="9">DoxX family protein</fullName>
    </submittedName>
</protein>
<name>A0ABW1CKC6_9ACTN</name>
<evidence type="ECO:0000256" key="4">
    <source>
        <dbReference type="ARBA" id="ARBA00022692"/>
    </source>
</evidence>
<comment type="subcellular location">
    <subcellularLocation>
        <location evidence="1">Cell membrane</location>
        <topology evidence="1">Multi-pass membrane protein</topology>
    </subcellularLocation>
</comment>
<proteinExistence type="inferred from homology"/>
<feature type="compositionally biased region" description="Polar residues" evidence="7">
    <location>
        <begin position="170"/>
        <end position="187"/>
    </location>
</feature>
<keyword evidence="6 8" id="KW-0472">Membrane</keyword>
<comment type="caution">
    <text evidence="9">The sequence shown here is derived from an EMBL/GenBank/DDBJ whole genome shotgun (WGS) entry which is preliminary data.</text>
</comment>
<evidence type="ECO:0000256" key="5">
    <source>
        <dbReference type="ARBA" id="ARBA00022989"/>
    </source>
</evidence>
<feature type="transmembrane region" description="Helical" evidence="8">
    <location>
        <begin position="15"/>
        <end position="35"/>
    </location>
</feature>
<keyword evidence="10" id="KW-1185">Reference proteome</keyword>
<keyword evidence="4 8" id="KW-0812">Transmembrane</keyword>
<dbReference type="InterPro" id="IPR051907">
    <property type="entry name" value="DoxX-like_oxidoreductase"/>
</dbReference>